<evidence type="ECO:0000256" key="5">
    <source>
        <dbReference type="ARBA" id="ARBA00023049"/>
    </source>
</evidence>
<evidence type="ECO:0000256" key="3">
    <source>
        <dbReference type="ARBA" id="ARBA00022801"/>
    </source>
</evidence>
<comment type="similarity">
    <text evidence="6">Belongs to the peptidase M48 family.</text>
</comment>
<evidence type="ECO:0000313" key="9">
    <source>
        <dbReference type="EMBL" id="GGP97425.1"/>
    </source>
</evidence>
<evidence type="ECO:0000256" key="6">
    <source>
        <dbReference type="RuleBase" id="RU003983"/>
    </source>
</evidence>
<proteinExistence type="inferred from homology"/>
<keyword evidence="3 6" id="KW-0378">Hydrolase</keyword>
<organism evidence="9 10">
    <name type="scientific">Streptosporangium pseudovulgare</name>
    <dbReference type="NCBI Taxonomy" id="35765"/>
    <lineage>
        <taxon>Bacteria</taxon>
        <taxon>Bacillati</taxon>
        <taxon>Actinomycetota</taxon>
        <taxon>Actinomycetes</taxon>
        <taxon>Streptosporangiales</taxon>
        <taxon>Streptosporangiaceae</taxon>
        <taxon>Streptosporangium</taxon>
    </lineage>
</organism>
<protein>
    <recommendedName>
        <fullName evidence="8">Peptidase M48 domain-containing protein</fullName>
    </recommendedName>
</protein>
<keyword evidence="2" id="KW-0479">Metal-binding</keyword>
<evidence type="ECO:0000256" key="7">
    <source>
        <dbReference type="SAM" id="Phobius"/>
    </source>
</evidence>
<evidence type="ECO:0000256" key="4">
    <source>
        <dbReference type="ARBA" id="ARBA00022833"/>
    </source>
</evidence>
<keyword evidence="7" id="KW-1133">Transmembrane helix</keyword>
<dbReference type="RefSeq" id="WP_189247009.1">
    <property type="nucleotide sequence ID" value="NZ_BMQJ01000006.1"/>
</dbReference>
<keyword evidence="7" id="KW-0472">Membrane</keyword>
<dbReference type="InterPro" id="IPR001915">
    <property type="entry name" value="Peptidase_M48"/>
</dbReference>
<sequence>MIHRPDPGEAAGPRHTALGDALFARAARTDLTPMIRYAAAEEAAARAGRRAPARAGNDLEGLTGLAWALHRAAGLPGVLVHIDDELGDNAAAVDTGRCHRTPMVELGSGLLDGPADVLAATLAHEIAHVALGHHDRRRIPWAERTCAVAGTAAAIALVTSQVMFGIAAAVVAAGAHLLGAYWARRQEYAADARGAGLLDEIGLPGASAMSAMLHGLEAHESTAYRRGGWIGATHPTSRQRRRALVLPPRRIRWASIGICRSTGHRVGTAGHRHAHRALGGPRCLPTSWRWLPTLHRPDR</sequence>
<name>A0ABQ2QW97_9ACTN</name>
<feature type="transmembrane region" description="Helical" evidence="7">
    <location>
        <begin position="164"/>
        <end position="183"/>
    </location>
</feature>
<dbReference type="EMBL" id="BMQJ01000006">
    <property type="protein sequence ID" value="GGP97425.1"/>
    <property type="molecule type" value="Genomic_DNA"/>
</dbReference>
<keyword evidence="1 6" id="KW-0645">Protease</keyword>
<dbReference type="Pfam" id="PF01435">
    <property type="entry name" value="Peptidase_M48"/>
    <property type="match status" value="1"/>
</dbReference>
<evidence type="ECO:0000256" key="2">
    <source>
        <dbReference type="ARBA" id="ARBA00022723"/>
    </source>
</evidence>
<dbReference type="Proteomes" id="UP000611554">
    <property type="component" value="Unassembled WGS sequence"/>
</dbReference>
<comment type="caution">
    <text evidence="9">The sequence shown here is derived from an EMBL/GenBank/DDBJ whole genome shotgun (WGS) entry which is preliminary data.</text>
</comment>
<keyword evidence="10" id="KW-1185">Reference proteome</keyword>
<keyword evidence="7" id="KW-0812">Transmembrane</keyword>
<reference evidence="10" key="1">
    <citation type="journal article" date="2019" name="Int. J. Syst. Evol. Microbiol.">
        <title>The Global Catalogue of Microorganisms (GCM) 10K type strain sequencing project: providing services to taxonomists for standard genome sequencing and annotation.</title>
        <authorList>
            <consortium name="The Broad Institute Genomics Platform"/>
            <consortium name="The Broad Institute Genome Sequencing Center for Infectious Disease"/>
            <person name="Wu L."/>
            <person name="Ma J."/>
        </authorList>
    </citation>
    <scope>NUCLEOTIDE SEQUENCE [LARGE SCALE GENOMIC DNA]</scope>
    <source>
        <strain evidence="10">JCM 3115</strain>
    </source>
</reference>
<gene>
    <name evidence="9" type="ORF">GCM10010140_29350</name>
</gene>
<keyword evidence="4 6" id="KW-0862">Zinc</keyword>
<feature type="domain" description="Peptidase M48" evidence="8">
    <location>
        <begin position="106"/>
        <end position="244"/>
    </location>
</feature>
<evidence type="ECO:0000313" key="10">
    <source>
        <dbReference type="Proteomes" id="UP000611554"/>
    </source>
</evidence>
<keyword evidence="5 6" id="KW-0482">Metalloprotease</keyword>
<accession>A0ABQ2QW97</accession>
<evidence type="ECO:0000256" key="1">
    <source>
        <dbReference type="ARBA" id="ARBA00022670"/>
    </source>
</evidence>
<comment type="cofactor">
    <cofactor evidence="6">
        <name>Zn(2+)</name>
        <dbReference type="ChEBI" id="CHEBI:29105"/>
    </cofactor>
    <text evidence="6">Binds 1 zinc ion per subunit.</text>
</comment>
<evidence type="ECO:0000259" key="8">
    <source>
        <dbReference type="Pfam" id="PF01435"/>
    </source>
</evidence>